<dbReference type="PANTHER" id="PTHR28511:SF1">
    <property type="entry name" value="ENDONUCLEASE V"/>
    <property type="match status" value="1"/>
</dbReference>
<evidence type="ECO:0000256" key="1">
    <source>
        <dbReference type="ARBA" id="ARBA00004496"/>
    </source>
</evidence>
<sequence length="237" mass="26793">MEKLSPSSSSVDHKAWTEAQDLLKQKLIAEDDFSWRLDSKSNSRSMEREEEKEEEREELLKYVGGVDISYSKENPSMACGILVVLELKTLQVVYQDFCVVIPNVPYVPGFLAFREAPVLLELLEKMKNNNSPFYPQLHHVDGLTLSGVKQLLEAQEDSAEGFITLKGCSGRTWGAAARSTGGSLKPIFISTGHRISLDTATRIVKMTCKFRVPEPIRQADIRSRDYLRKHQTRTSKD</sequence>
<dbReference type="STRING" id="3750.A0A498JB02"/>
<comment type="caution">
    <text evidence="6">The sequence shown here is derived from an EMBL/GenBank/DDBJ whole genome shotgun (WGS) entry which is preliminary data.</text>
</comment>
<evidence type="ECO:0008006" key="8">
    <source>
        <dbReference type="Google" id="ProtNLM"/>
    </source>
</evidence>
<dbReference type="GO" id="GO:0006281">
    <property type="term" value="P:DNA repair"/>
    <property type="evidence" value="ECO:0007669"/>
    <property type="project" value="InterPro"/>
</dbReference>
<comment type="subcellular location">
    <subcellularLocation>
        <location evidence="1">Cytoplasm</location>
    </subcellularLocation>
</comment>
<proteinExistence type="predicted"/>
<dbReference type="Proteomes" id="UP000290289">
    <property type="component" value="Chromosome 8"/>
</dbReference>
<dbReference type="EMBL" id="RDQH01000334">
    <property type="protein sequence ID" value="RXH91957.1"/>
    <property type="molecule type" value="Genomic_DNA"/>
</dbReference>
<protein>
    <recommendedName>
        <fullName evidence="8">Endonuclease V</fullName>
    </recommendedName>
</protein>
<dbReference type="Gene3D" id="3.30.2170.10">
    <property type="entry name" value="archaeoglobus fulgidus dsm 4304 superfamily"/>
    <property type="match status" value="2"/>
</dbReference>
<name>A0A498JB02_MALDO</name>
<gene>
    <name evidence="6" type="ORF">DVH24_020980</name>
</gene>
<evidence type="ECO:0000256" key="3">
    <source>
        <dbReference type="ARBA" id="ARBA00022722"/>
    </source>
</evidence>
<keyword evidence="7" id="KW-1185">Reference proteome</keyword>
<keyword evidence="2" id="KW-0963">Cytoplasm</keyword>
<dbReference type="GO" id="GO:0005737">
    <property type="term" value="C:cytoplasm"/>
    <property type="evidence" value="ECO:0007669"/>
    <property type="project" value="UniProtKB-SubCell"/>
</dbReference>
<dbReference type="GO" id="GO:0003727">
    <property type="term" value="F:single-stranded RNA binding"/>
    <property type="evidence" value="ECO:0007669"/>
    <property type="project" value="TreeGrafter"/>
</dbReference>
<accession>A0A498JB02</accession>
<keyword evidence="4" id="KW-0255">Endonuclease</keyword>
<dbReference type="AlphaFoldDB" id="A0A498JB02"/>
<evidence type="ECO:0000256" key="2">
    <source>
        <dbReference type="ARBA" id="ARBA00022490"/>
    </source>
</evidence>
<dbReference type="InterPro" id="IPR007581">
    <property type="entry name" value="Endonuclease-V"/>
</dbReference>
<evidence type="ECO:0000256" key="5">
    <source>
        <dbReference type="ARBA" id="ARBA00022801"/>
    </source>
</evidence>
<dbReference type="GO" id="GO:0005730">
    <property type="term" value="C:nucleolus"/>
    <property type="evidence" value="ECO:0007669"/>
    <property type="project" value="TreeGrafter"/>
</dbReference>
<organism evidence="6 7">
    <name type="scientific">Malus domestica</name>
    <name type="common">Apple</name>
    <name type="synonym">Pyrus malus</name>
    <dbReference type="NCBI Taxonomy" id="3750"/>
    <lineage>
        <taxon>Eukaryota</taxon>
        <taxon>Viridiplantae</taxon>
        <taxon>Streptophyta</taxon>
        <taxon>Embryophyta</taxon>
        <taxon>Tracheophyta</taxon>
        <taxon>Spermatophyta</taxon>
        <taxon>Magnoliopsida</taxon>
        <taxon>eudicotyledons</taxon>
        <taxon>Gunneridae</taxon>
        <taxon>Pentapetalae</taxon>
        <taxon>rosids</taxon>
        <taxon>fabids</taxon>
        <taxon>Rosales</taxon>
        <taxon>Rosaceae</taxon>
        <taxon>Amygdaloideae</taxon>
        <taxon>Maleae</taxon>
        <taxon>Malus</taxon>
    </lineage>
</organism>
<keyword evidence="3" id="KW-0540">Nuclease</keyword>
<evidence type="ECO:0000256" key="4">
    <source>
        <dbReference type="ARBA" id="ARBA00022759"/>
    </source>
</evidence>
<dbReference type="Pfam" id="PF04493">
    <property type="entry name" value="Endonuclease_5"/>
    <property type="match status" value="2"/>
</dbReference>
<evidence type="ECO:0000313" key="7">
    <source>
        <dbReference type="Proteomes" id="UP000290289"/>
    </source>
</evidence>
<keyword evidence="5" id="KW-0378">Hydrolase</keyword>
<dbReference type="GO" id="GO:0016891">
    <property type="term" value="F:RNA endonuclease activity producing 5'-phosphomonoesters, hydrolytic mechanism"/>
    <property type="evidence" value="ECO:0007669"/>
    <property type="project" value="TreeGrafter"/>
</dbReference>
<dbReference type="PANTHER" id="PTHR28511">
    <property type="entry name" value="ENDONUCLEASE V"/>
    <property type="match status" value="1"/>
</dbReference>
<dbReference type="CDD" id="cd06559">
    <property type="entry name" value="Endonuclease_V"/>
    <property type="match status" value="1"/>
</dbReference>
<reference evidence="6 7" key="1">
    <citation type="submission" date="2018-10" db="EMBL/GenBank/DDBJ databases">
        <title>A high-quality apple genome assembly.</title>
        <authorList>
            <person name="Hu J."/>
        </authorList>
    </citation>
    <scope>NUCLEOTIDE SEQUENCE [LARGE SCALE GENOMIC DNA]</scope>
    <source>
        <strain evidence="7">cv. HFTH1</strain>
        <tissue evidence="6">Young leaf</tissue>
    </source>
</reference>
<evidence type="ECO:0000313" key="6">
    <source>
        <dbReference type="EMBL" id="RXH91957.1"/>
    </source>
</evidence>